<evidence type="ECO:0000256" key="7">
    <source>
        <dbReference type="SAM" id="MobiDB-lite"/>
    </source>
</evidence>
<keyword evidence="2 6" id="KW-0863">Zinc-finger</keyword>
<feature type="compositionally biased region" description="Basic and acidic residues" evidence="7">
    <location>
        <begin position="1"/>
        <end position="10"/>
    </location>
</feature>
<feature type="compositionally biased region" description="Basic and acidic residues" evidence="7">
    <location>
        <begin position="1163"/>
        <end position="1173"/>
    </location>
</feature>
<dbReference type="PANTHER" id="PTHR33304:SF61">
    <property type="entry name" value="RING_FYVE_PHD ZINC FINGER SUPERFAMILY PROTEIN"/>
    <property type="match status" value="1"/>
</dbReference>
<feature type="domain" description="PHD-type" evidence="8">
    <location>
        <begin position="196"/>
        <end position="247"/>
    </location>
</feature>
<reference evidence="9 10" key="2">
    <citation type="submission" date="2024-10" db="EMBL/GenBank/DDBJ databases">
        <authorList>
            <person name="Ryan C."/>
        </authorList>
    </citation>
    <scope>NUCLEOTIDE SEQUENCE [LARGE SCALE GENOMIC DNA]</scope>
</reference>
<feature type="compositionally biased region" description="Polar residues" evidence="7">
    <location>
        <begin position="1181"/>
        <end position="1192"/>
    </location>
</feature>
<dbReference type="Proteomes" id="UP001497457">
    <property type="component" value="Chromosome 6rd"/>
</dbReference>
<dbReference type="PROSITE" id="PS50016">
    <property type="entry name" value="ZF_PHD_2"/>
    <property type="match status" value="1"/>
</dbReference>
<dbReference type="SUPFAM" id="SSF57903">
    <property type="entry name" value="FYVE/PHD zinc finger"/>
    <property type="match status" value="1"/>
</dbReference>
<feature type="compositionally biased region" description="Low complexity" evidence="7">
    <location>
        <begin position="89"/>
        <end position="102"/>
    </location>
</feature>
<organism evidence="9 10">
    <name type="scientific">Urochloa decumbens</name>
    <dbReference type="NCBI Taxonomy" id="240449"/>
    <lineage>
        <taxon>Eukaryota</taxon>
        <taxon>Viridiplantae</taxon>
        <taxon>Streptophyta</taxon>
        <taxon>Embryophyta</taxon>
        <taxon>Tracheophyta</taxon>
        <taxon>Spermatophyta</taxon>
        <taxon>Magnoliopsida</taxon>
        <taxon>Liliopsida</taxon>
        <taxon>Poales</taxon>
        <taxon>Poaceae</taxon>
        <taxon>PACMAD clade</taxon>
        <taxon>Panicoideae</taxon>
        <taxon>Panicodae</taxon>
        <taxon>Paniceae</taxon>
        <taxon>Melinidinae</taxon>
        <taxon>Urochloa</taxon>
    </lineage>
</organism>
<feature type="region of interest" description="Disordered" evidence="7">
    <location>
        <begin position="873"/>
        <end position="892"/>
    </location>
</feature>
<feature type="compositionally biased region" description="Polar residues" evidence="7">
    <location>
        <begin position="1064"/>
        <end position="1077"/>
    </location>
</feature>
<feature type="compositionally biased region" description="Polar residues" evidence="7">
    <location>
        <begin position="358"/>
        <end position="392"/>
    </location>
</feature>
<evidence type="ECO:0000313" key="10">
    <source>
        <dbReference type="Proteomes" id="UP001497457"/>
    </source>
</evidence>
<evidence type="ECO:0000256" key="5">
    <source>
        <dbReference type="ARBA" id="ARBA00023163"/>
    </source>
</evidence>
<evidence type="ECO:0000256" key="4">
    <source>
        <dbReference type="ARBA" id="ARBA00023015"/>
    </source>
</evidence>
<keyword evidence="5" id="KW-0804">Transcription</keyword>
<feature type="region of interest" description="Disordered" evidence="7">
    <location>
        <begin position="278"/>
        <end position="392"/>
    </location>
</feature>
<feature type="compositionally biased region" description="Polar residues" evidence="7">
    <location>
        <begin position="322"/>
        <end position="332"/>
    </location>
</feature>
<dbReference type="EMBL" id="OZ075116">
    <property type="protein sequence ID" value="CAL5075183.1"/>
    <property type="molecule type" value="Genomic_DNA"/>
</dbReference>
<dbReference type="InterPro" id="IPR049914">
    <property type="entry name" value="PHD1-3/5-6"/>
</dbReference>
<proteinExistence type="predicted"/>
<feature type="compositionally biased region" description="Polar residues" evidence="7">
    <location>
        <begin position="630"/>
        <end position="641"/>
    </location>
</feature>
<keyword evidence="3" id="KW-0862">Zinc</keyword>
<feature type="region of interest" description="Disordered" evidence="7">
    <location>
        <begin position="1"/>
        <end position="194"/>
    </location>
</feature>
<dbReference type="PANTHER" id="PTHR33304">
    <property type="match status" value="1"/>
</dbReference>
<keyword evidence="10" id="KW-1185">Reference proteome</keyword>
<dbReference type="AlphaFoldDB" id="A0ABC9FIQ8"/>
<accession>A0ABC9FIQ8</accession>
<dbReference type="InterPro" id="IPR011011">
    <property type="entry name" value="Znf_FYVE_PHD"/>
</dbReference>
<evidence type="ECO:0000256" key="2">
    <source>
        <dbReference type="ARBA" id="ARBA00022771"/>
    </source>
</evidence>
<feature type="region of interest" description="Disordered" evidence="7">
    <location>
        <begin position="559"/>
        <end position="581"/>
    </location>
</feature>
<feature type="region of interest" description="Disordered" evidence="7">
    <location>
        <begin position="1064"/>
        <end position="1083"/>
    </location>
</feature>
<feature type="compositionally biased region" description="Basic and acidic residues" evidence="7">
    <location>
        <begin position="113"/>
        <end position="124"/>
    </location>
</feature>
<dbReference type="GO" id="GO:0008270">
    <property type="term" value="F:zinc ion binding"/>
    <property type="evidence" value="ECO:0007669"/>
    <property type="project" value="UniProtKB-KW"/>
</dbReference>
<dbReference type="InterPro" id="IPR001965">
    <property type="entry name" value="Znf_PHD"/>
</dbReference>
<dbReference type="InterPro" id="IPR013083">
    <property type="entry name" value="Znf_RING/FYVE/PHD"/>
</dbReference>
<feature type="compositionally biased region" description="Basic and acidic residues" evidence="7">
    <location>
        <begin position="298"/>
        <end position="318"/>
    </location>
</feature>
<evidence type="ECO:0000313" key="9">
    <source>
        <dbReference type="EMBL" id="CAL5075183.1"/>
    </source>
</evidence>
<feature type="compositionally biased region" description="Basic and acidic residues" evidence="7">
    <location>
        <begin position="185"/>
        <end position="194"/>
    </location>
</feature>
<feature type="compositionally biased region" description="Basic and acidic residues" evidence="7">
    <location>
        <begin position="562"/>
        <end position="573"/>
    </location>
</feature>
<feature type="region of interest" description="Disordered" evidence="7">
    <location>
        <begin position="620"/>
        <end position="641"/>
    </location>
</feature>
<name>A0ABC9FIQ8_9POAL</name>
<sequence>MRLRNADRAARSRNNVASWISEIKDTPNVPVRKKRGRRAPSKRLRDKKVDKEIDSDDADTDGQVGKNQSVVHSEDHVDGRTGTGLQKTGQSGNSSDGPSSASEEQDNSTNSKDILKKGSSETSKKISGSSTRSRQGASHLEQEGADEDDSHAQAAVMNKGADDERSSCEIKDDQVSDAQVNTTSSDDKSSEEVEDVKVCDICGDVGEEEKLAVCSRCNDGAEHTYCMRVMMEDVPESEWLCEDCQTAAESEKEKKLEKSQVKVGTSKWQSFEGEMNKPAIAAKSRSSSDIELEAENVGNKELDTANKGNDTVKNKMEEDAPITSSIRDTTSDMGADSRKRMPLSRESSFAHEADKGKQPSQVGTLLVSNSTKNQAPQPRGQLTKSTSFNNSKVPKVKQLMNEVPQKPKNLRESWSSLIKKEGPISMTTKSATFKKPKPCEPAIKAKPPAEELRVVNQLVSQNVTNDQCSSILGTPSTTAPMVAPVISKPDTTAQPIATGNNSADSNNLGTAHLQGGKTYTGELKKPPLAKVAGGTIQPNAERSLGGILGPSAQKKVIQSLDPSHRDTKIKDPAGFRQGASSGNRTIRCQRCNEAGHLTQFCAVDKLPVSAVKPLSDRNLKDVSAKRNRTSETATSGTTERVASIPGNRSEQILNCGTYQNLIMPKDVLPASFGHVKKSSPLSAQGILADNGRTMPSDRRDESAQAFSTGDEPMASTVPELDWIWQGGFELRRTGKSPELCDGFQAHLSCSASQLVLEVAKKFPSKVQLEEVPRQSSWPRQFQENGPTYDNVGLFFFARDIQSYENHYSKLVENMLKNDLVLRGSVDAVELLIFPSNILSNNFQRWNMFYFLWGVFRVSRKDCSNLPYDVSTSRLEPKFNEDPQAADPSTSVLSSSLSFSKDRNSFAEPDTSLLKPANCLPRLESNHEVCLNGENSMNQPLSGRALDDRLDSTNSNGATDQKPDVKTSDTFAGNVNERDFDVNTVAVACSVSTRQEEPGKENTAIDLNDAEDHMDIDHVNTSEICTGSQASGGARKRNFEMANGADEVDQVLEHKKIKLDTVVPTSSGLSENTNNGRLSSKVHPLAASSVDDVTSNKSMAGTSSSDRKCVFPLDLNAVDNAVSENIVNIPSNDEESLEPVPSKVGEKQATSITGPLSLSLGFPSRKEQARKPQSEPRGQFPERNNTSSIWGQR</sequence>
<dbReference type="Gene3D" id="3.30.40.10">
    <property type="entry name" value="Zinc/RING finger domain, C3HC4 (zinc finger)"/>
    <property type="match status" value="1"/>
</dbReference>
<dbReference type="InterPro" id="IPR019787">
    <property type="entry name" value="Znf_PHD-finger"/>
</dbReference>
<dbReference type="InterPro" id="IPR056280">
    <property type="entry name" value="AIPP2-like_SPOC"/>
</dbReference>
<reference evidence="10" key="1">
    <citation type="submission" date="2024-06" db="EMBL/GenBank/DDBJ databases">
        <authorList>
            <person name="Ryan C."/>
        </authorList>
    </citation>
    <scope>NUCLEOTIDE SEQUENCE [LARGE SCALE GENOMIC DNA]</scope>
</reference>
<dbReference type="Pfam" id="PF23121">
    <property type="entry name" value="SPOC_AIPP2"/>
    <property type="match status" value="1"/>
</dbReference>
<evidence type="ECO:0000256" key="1">
    <source>
        <dbReference type="ARBA" id="ARBA00022723"/>
    </source>
</evidence>
<evidence type="ECO:0000256" key="6">
    <source>
        <dbReference type="PROSITE-ProRule" id="PRU00146"/>
    </source>
</evidence>
<evidence type="ECO:0000256" key="3">
    <source>
        <dbReference type="ARBA" id="ARBA00022833"/>
    </source>
</evidence>
<feature type="compositionally biased region" description="Basic and acidic residues" evidence="7">
    <location>
        <begin position="348"/>
        <end position="357"/>
    </location>
</feature>
<feature type="region of interest" description="Disordered" evidence="7">
    <location>
        <begin position="1126"/>
        <end position="1192"/>
    </location>
</feature>
<dbReference type="SMART" id="SM00249">
    <property type="entry name" value="PHD"/>
    <property type="match status" value="1"/>
</dbReference>
<feature type="region of interest" description="Disordered" evidence="7">
    <location>
        <begin position="933"/>
        <end position="966"/>
    </location>
</feature>
<feature type="compositionally biased region" description="Basic and acidic residues" evidence="7">
    <location>
        <begin position="160"/>
        <end position="174"/>
    </location>
</feature>
<feature type="compositionally biased region" description="Basic residues" evidence="7">
    <location>
        <begin position="31"/>
        <end position="46"/>
    </location>
</feature>
<gene>
    <name evidence="9" type="ORF">URODEC1_LOCUS105572</name>
</gene>
<keyword evidence="4" id="KW-0805">Transcription regulation</keyword>
<protein>
    <recommendedName>
        <fullName evidence="8">PHD-type domain-containing protein</fullName>
    </recommendedName>
</protein>
<keyword evidence="1" id="KW-0479">Metal-binding</keyword>
<evidence type="ECO:0000259" key="8">
    <source>
        <dbReference type="PROSITE" id="PS50016"/>
    </source>
</evidence>